<dbReference type="SMART" id="SM00014">
    <property type="entry name" value="acidPPc"/>
    <property type="match status" value="1"/>
</dbReference>
<dbReference type="Proteomes" id="UP000015104">
    <property type="component" value="Unassembled WGS sequence"/>
</dbReference>
<dbReference type="AlphaFoldDB" id="T1K5J9"/>
<keyword evidence="4 6" id="KW-1133">Transmembrane helix</keyword>
<dbReference type="InterPro" id="IPR000326">
    <property type="entry name" value="PAP2/HPO"/>
</dbReference>
<evidence type="ECO:0000259" key="7">
    <source>
        <dbReference type="SMART" id="SM00014"/>
    </source>
</evidence>
<dbReference type="GO" id="GO:0008195">
    <property type="term" value="F:phosphatidate phosphatase activity"/>
    <property type="evidence" value="ECO:0007669"/>
    <property type="project" value="TreeGrafter"/>
</dbReference>
<feature type="transmembrane region" description="Helical" evidence="6">
    <location>
        <begin position="230"/>
        <end position="250"/>
    </location>
</feature>
<feature type="transmembrane region" description="Helical" evidence="6">
    <location>
        <begin position="99"/>
        <end position="119"/>
    </location>
</feature>
<feature type="domain" description="Phosphatidic acid phosphatase type 2/haloperoxidase" evidence="7">
    <location>
        <begin position="102"/>
        <end position="241"/>
    </location>
</feature>
<evidence type="ECO:0000256" key="4">
    <source>
        <dbReference type="ARBA" id="ARBA00022989"/>
    </source>
</evidence>
<dbReference type="GO" id="GO:0007165">
    <property type="term" value="P:signal transduction"/>
    <property type="evidence" value="ECO:0007669"/>
    <property type="project" value="TreeGrafter"/>
</dbReference>
<dbReference type="Pfam" id="PF01569">
    <property type="entry name" value="PAP2"/>
    <property type="match status" value="1"/>
</dbReference>
<dbReference type="EnsemblMetazoa" id="tetur05g06520.1">
    <property type="protein sequence ID" value="tetur05g06520.1"/>
    <property type="gene ID" value="tetur05g06520"/>
</dbReference>
<dbReference type="CDD" id="cd03384">
    <property type="entry name" value="PAP2_wunen"/>
    <property type="match status" value="1"/>
</dbReference>
<protein>
    <recommendedName>
        <fullName evidence="7">Phosphatidic acid phosphatase type 2/haloperoxidase domain-containing protein</fullName>
    </recommendedName>
</protein>
<dbReference type="Gene3D" id="1.20.144.10">
    <property type="entry name" value="Phosphatidic acid phosphatase type 2/haloperoxidase"/>
    <property type="match status" value="1"/>
</dbReference>
<keyword evidence="9" id="KW-1185">Reference proteome</keyword>
<feature type="transmembrane region" description="Helical" evidence="6">
    <location>
        <begin position="169"/>
        <end position="186"/>
    </location>
</feature>
<sequence>MAILCVNLFYKVLIDCSLAILAFLPYLITQFGRTPYRRGFFCDDESIRYPDKPETVGQTELYLVSIPLVLIIVLVTEYTRLPSMVRGKQALQQCLLTSYHVCIFFVFGAVSILSLVSVAKYTVGRLRPNFIEACKPNISCADRDPHEYIENYTCQNEVDDLRMSFFSGHSSWSAFCAVFIAMYLQARVRSPKLVLFKSLLQSLVFYLAFYTALTRISDYKHHPSDVATGLFLGALAAYLTITWAAGGLKLTTWGCLMSRQNSEDNSLLQENNQISYESIESENRE</sequence>
<feature type="transmembrane region" description="Helical" evidence="6">
    <location>
        <begin position="12"/>
        <end position="28"/>
    </location>
</feature>
<proteinExistence type="inferred from homology"/>
<comment type="similarity">
    <text evidence="2">Belongs to the PA-phosphatase related phosphoesterase family.</text>
</comment>
<dbReference type="PANTHER" id="PTHR10165:SF103">
    <property type="entry name" value="PHOSPHOLIPID PHOSPHATASE HOMOLOG 1.2 HOMOLOG"/>
    <property type="match status" value="1"/>
</dbReference>
<dbReference type="GO" id="GO:0005886">
    <property type="term" value="C:plasma membrane"/>
    <property type="evidence" value="ECO:0007669"/>
    <property type="project" value="TreeGrafter"/>
</dbReference>
<evidence type="ECO:0000256" key="1">
    <source>
        <dbReference type="ARBA" id="ARBA00004141"/>
    </source>
</evidence>
<dbReference type="KEGG" id="tut:107360671"/>
<dbReference type="PANTHER" id="PTHR10165">
    <property type="entry name" value="LIPID PHOSPHATE PHOSPHATASE"/>
    <property type="match status" value="1"/>
</dbReference>
<evidence type="ECO:0000256" key="6">
    <source>
        <dbReference type="SAM" id="Phobius"/>
    </source>
</evidence>
<name>T1K5J9_TETUR</name>
<dbReference type="eggNOG" id="KOG3030">
    <property type="taxonomic scope" value="Eukaryota"/>
</dbReference>
<dbReference type="OrthoDB" id="6514677at2759"/>
<dbReference type="STRING" id="32264.T1K5J9"/>
<dbReference type="EMBL" id="CAEY01001589">
    <property type="status" value="NOT_ANNOTATED_CDS"/>
    <property type="molecule type" value="Genomic_DNA"/>
</dbReference>
<dbReference type="InterPro" id="IPR036938">
    <property type="entry name" value="PAP2/HPO_sf"/>
</dbReference>
<gene>
    <name evidence="8" type="primary">107360671</name>
</gene>
<feature type="transmembrane region" description="Helical" evidence="6">
    <location>
        <begin position="61"/>
        <end position="78"/>
    </location>
</feature>
<dbReference type="OMA" id="CWRWARL"/>
<evidence type="ECO:0000313" key="9">
    <source>
        <dbReference type="Proteomes" id="UP000015104"/>
    </source>
</evidence>
<reference evidence="8" key="2">
    <citation type="submission" date="2015-06" db="UniProtKB">
        <authorList>
            <consortium name="EnsemblMetazoa"/>
        </authorList>
    </citation>
    <scope>IDENTIFICATION</scope>
</reference>
<evidence type="ECO:0000256" key="2">
    <source>
        <dbReference type="ARBA" id="ARBA00008816"/>
    </source>
</evidence>
<accession>T1K5J9</accession>
<dbReference type="GO" id="GO:0046839">
    <property type="term" value="P:phospholipid dephosphorylation"/>
    <property type="evidence" value="ECO:0007669"/>
    <property type="project" value="TreeGrafter"/>
</dbReference>
<evidence type="ECO:0000256" key="5">
    <source>
        <dbReference type="ARBA" id="ARBA00023136"/>
    </source>
</evidence>
<comment type="subcellular location">
    <subcellularLocation>
        <location evidence="1">Membrane</location>
        <topology evidence="1">Multi-pass membrane protein</topology>
    </subcellularLocation>
</comment>
<dbReference type="GO" id="GO:0006644">
    <property type="term" value="P:phospholipid metabolic process"/>
    <property type="evidence" value="ECO:0007669"/>
    <property type="project" value="InterPro"/>
</dbReference>
<keyword evidence="5 6" id="KW-0472">Membrane</keyword>
<dbReference type="InterPro" id="IPR043216">
    <property type="entry name" value="PAP-like"/>
</dbReference>
<organism evidence="8 9">
    <name type="scientific">Tetranychus urticae</name>
    <name type="common">Two-spotted spider mite</name>
    <dbReference type="NCBI Taxonomy" id="32264"/>
    <lineage>
        <taxon>Eukaryota</taxon>
        <taxon>Metazoa</taxon>
        <taxon>Ecdysozoa</taxon>
        <taxon>Arthropoda</taxon>
        <taxon>Chelicerata</taxon>
        <taxon>Arachnida</taxon>
        <taxon>Acari</taxon>
        <taxon>Acariformes</taxon>
        <taxon>Trombidiformes</taxon>
        <taxon>Prostigmata</taxon>
        <taxon>Eleutherengona</taxon>
        <taxon>Raphignathae</taxon>
        <taxon>Tetranychoidea</taxon>
        <taxon>Tetranychidae</taxon>
        <taxon>Tetranychus</taxon>
    </lineage>
</organism>
<evidence type="ECO:0000313" key="8">
    <source>
        <dbReference type="EnsemblMetazoa" id="tetur05g06520.1"/>
    </source>
</evidence>
<dbReference type="HOGENOM" id="CLU_021458_3_1_1"/>
<dbReference type="SUPFAM" id="SSF48317">
    <property type="entry name" value="Acid phosphatase/Vanadium-dependent haloperoxidase"/>
    <property type="match status" value="1"/>
</dbReference>
<feature type="transmembrane region" description="Helical" evidence="6">
    <location>
        <begin position="193"/>
        <end position="210"/>
    </location>
</feature>
<evidence type="ECO:0000256" key="3">
    <source>
        <dbReference type="ARBA" id="ARBA00022692"/>
    </source>
</evidence>
<reference evidence="9" key="1">
    <citation type="submission" date="2011-08" db="EMBL/GenBank/DDBJ databases">
        <authorList>
            <person name="Rombauts S."/>
        </authorList>
    </citation>
    <scope>NUCLEOTIDE SEQUENCE</scope>
    <source>
        <strain evidence="9">London</strain>
    </source>
</reference>
<keyword evidence="3 6" id="KW-0812">Transmembrane</keyword>